<evidence type="ECO:0000256" key="1">
    <source>
        <dbReference type="ARBA" id="ARBA00022692"/>
    </source>
</evidence>
<feature type="transmembrane region" description="Helical" evidence="4">
    <location>
        <begin position="250"/>
        <end position="272"/>
    </location>
</feature>
<proteinExistence type="predicted"/>
<sequence length="423" mass="42802">MTVADRAFDALTDESRAEAQDITEAARGAEAGNFLRHGAALSLSKLADGLIDPKLVLAWLMGALGAPAALTGLLVPVREAGALVPQLFTAARIRAMGRRKWAWAFGAAGQGAAALVILGAALLLEGWAAGVVIVGALAVLAVARSVCSVSYKDVLGKTVDKPRRGTVTGFAASVASAGVLLFAGVLMLGGLERFQLVAGAIALAGAAWLGAAWIFATIAEEDRPGNAEGEATGLGQLALLREDADLRRFVLARVLLLPTALAPPYLVMLAGQAGDDRWGALGAMLAASALAGLVSGWIWGRLSDRSSRLVLAISGAVAAGFLAAAVILQGAMGTAWAAPLVLFGLMVSYRGVRIGRSTYLVNLAPEERRASYTAVANTTVGVALLGGGAFGVLASVTGPGVVLAVFAVVAAGGAGLAFAMKEV</sequence>
<feature type="transmembrane region" description="Helical" evidence="4">
    <location>
        <begin position="309"/>
        <end position="328"/>
    </location>
</feature>
<keyword evidence="1 4" id="KW-0812">Transmembrane</keyword>
<dbReference type="OrthoDB" id="1117124at2"/>
<dbReference type="RefSeq" id="WP_074254821.1">
    <property type="nucleotide sequence ID" value="NZ_FSRL01000001.1"/>
</dbReference>
<dbReference type="InterPro" id="IPR036259">
    <property type="entry name" value="MFS_trans_sf"/>
</dbReference>
<dbReference type="PANTHER" id="PTHR23526:SF2">
    <property type="entry name" value="MAJOR FACILITATOR SUPERFAMILY (MFS) PROFILE DOMAIN-CONTAINING PROTEIN"/>
    <property type="match status" value="1"/>
</dbReference>
<evidence type="ECO:0000256" key="4">
    <source>
        <dbReference type="SAM" id="Phobius"/>
    </source>
</evidence>
<feature type="transmembrane region" description="Helical" evidence="4">
    <location>
        <begin position="334"/>
        <end position="352"/>
    </location>
</feature>
<feature type="transmembrane region" description="Helical" evidence="4">
    <location>
        <begin position="194"/>
        <end position="216"/>
    </location>
</feature>
<dbReference type="InterPro" id="IPR011701">
    <property type="entry name" value="MFS"/>
</dbReference>
<dbReference type="GO" id="GO:0022857">
    <property type="term" value="F:transmembrane transporter activity"/>
    <property type="evidence" value="ECO:0007669"/>
    <property type="project" value="InterPro"/>
</dbReference>
<feature type="transmembrane region" description="Helical" evidence="4">
    <location>
        <begin position="400"/>
        <end position="420"/>
    </location>
</feature>
<dbReference type="STRING" id="1217970.SAMN05444002_0662"/>
<evidence type="ECO:0000256" key="2">
    <source>
        <dbReference type="ARBA" id="ARBA00022989"/>
    </source>
</evidence>
<dbReference type="Proteomes" id="UP000184932">
    <property type="component" value="Unassembled WGS sequence"/>
</dbReference>
<feature type="transmembrane region" description="Helical" evidence="4">
    <location>
        <begin position="127"/>
        <end position="147"/>
    </location>
</feature>
<gene>
    <name evidence="5" type="ORF">SAMN05444002_0662</name>
</gene>
<organism evidence="5 6">
    <name type="scientific">Vannielia litorea</name>
    <dbReference type="NCBI Taxonomy" id="1217970"/>
    <lineage>
        <taxon>Bacteria</taxon>
        <taxon>Pseudomonadati</taxon>
        <taxon>Pseudomonadota</taxon>
        <taxon>Alphaproteobacteria</taxon>
        <taxon>Rhodobacterales</taxon>
        <taxon>Paracoccaceae</taxon>
        <taxon>Vannielia</taxon>
    </lineage>
</organism>
<accession>A0A1N6EE75</accession>
<feature type="transmembrane region" description="Helical" evidence="4">
    <location>
        <begin position="372"/>
        <end position="394"/>
    </location>
</feature>
<dbReference type="SUPFAM" id="SSF103473">
    <property type="entry name" value="MFS general substrate transporter"/>
    <property type="match status" value="1"/>
</dbReference>
<dbReference type="EMBL" id="FSRL01000001">
    <property type="protein sequence ID" value="SIN81320.1"/>
    <property type="molecule type" value="Genomic_DNA"/>
</dbReference>
<protein>
    <submittedName>
        <fullName evidence="5">Major Facilitator Superfamily protein</fullName>
    </submittedName>
</protein>
<feature type="transmembrane region" description="Helical" evidence="4">
    <location>
        <begin position="101"/>
        <end position="121"/>
    </location>
</feature>
<evidence type="ECO:0000313" key="5">
    <source>
        <dbReference type="EMBL" id="SIN81320.1"/>
    </source>
</evidence>
<dbReference type="AlphaFoldDB" id="A0A1N6EE75"/>
<keyword evidence="6" id="KW-1185">Reference proteome</keyword>
<dbReference type="PANTHER" id="PTHR23526">
    <property type="entry name" value="INTEGRAL MEMBRANE TRANSPORT PROTEIN-RELATED"/>
    <property type="match status" value="1"/>
</dbReference>
<keyword evidence="2 4" id="KW-1133">Transmembrane helix</keyword>
<dbReference type="Pfam" id="PF07690">
    <property type="entry name" value="MFS_1"/>
    <property type="match status" value="1"/>
</dbReference>
<reference evidence="6" key="1">
    <citation type="submission" date="2016-11" db="EMBL/GenBank/DDBJ databases">
        <authorList>
            <person name="Varghese N."/>
            <person name="Submissions S."/>
        </authorList>
    </citation>
    <scope>NUCLEOTIDE SEQUENCE [LARGE SCALE GENOMIC DNA]</scope>
    <source>
        <strain evidence="6">DSM 29440</strain>
    </source>
</reference>
<dbReference type="Gene3D" id="1.20.1250.20">
    <property type="entry name" value="MFS general substrate transporter like domains"/>
    <property type="match status" value="1"/>
</dbReference>
<feature type="transmembrane region" description="Helical" evidence="4">
    <location>
        <begin position="167"/>
        <end position="188"/>
    </location>
</feature>
<dbReference type="InterPro" id="IPR052528">
    <property type="entry name" value="Sugar_transport-like"/>
</dbReference>
<keyword evidence="3 4" id="KW-0472">Membrane</keyword>
<evidence type="ECO:0000313" key="6">
    <source>
        <dbReference type="Proteomes" id="UP000184932"/>
    </source>
</evidence>
<evidence type="ECO:0000256" key="3">
    <source>
        <dbReference type="ARBA" id="ARBA00023136"/>
    </source>
</evidence>
<feature type="transmembrane region" description="Helical" evidence="4">
    <location>
        <begin position="278"/>
        <end position="300"/>
    </location>
</feature>
<name>A0A1N6EE75_9RHOB</name>
<feature type="transmembrane region" description="Helical" evidence="4">
    <location>
        <begin position="56"/>
        <end position="77"/>
    </location>
</feature>